<organism evidence="1 2">
    <name type="scientific">Cajanus cajan</name>
    <name type="common">Pigeon pea</name>
    <name type="synonym">Cajanus indicus</name>
    <dbReference type="NCBI Taxonomy" id="3821"/>
    <lineage>
        <taxon>Eukaryota</taxon>
        <taxon>Viridiplantae</taxon>
        <taxon>Streptophyta</taxon>
        <taxon>Embryophyta</taxon>
        <taxon>Tracheophyta</taxon>
        <taxon>Spermatophyta</taxon>
        <taxon>Magnoliopsida</taxon>
        <taxon>eudicotyledons</taxon>
        <taxon>Gunneridae</taxon>
        <taxon>Pentapetalae</taxon>
        <taxon>rosids</taxon>
        <taxon>fabids</taxon>
        <taxon>Fabales</taxon>
        <taxon>Fabaceae</taxon>
        <taxon>Papilionoideae</taxon>
        <taxon>50 kb inversion clade</taxon>
        <taxon>NPAAA clade</taxon>
        <taxon>indigoferoid/millettioid clade</taxon>
        <taxon>Phaseoleae</taxon>
        <taxon>Cajanus</taxon>
    </lineage>
</organism>
<evidence type="ECO:0000313" key="2">
    <source>
        <dbReference type="Proteomes" id="UP000075243"/>
    </source>
</evidence>
<dbReference type="Gramene" id="C.cajan_09948.t">
    <property type="protein sequence ID" value="C.cajan_09948.t.cds1"/>
    <property type="gene ID" value="C.cajan_09948"/>
</dbReference>
<sequence>MSFSFKNWSPNKGQVINGTPALIPSSVEFQPQCVKNPPMAGCDNISTCGAQPRIIRPLPLVLSSNPSSMIHFSNSWNLLPSI</sequence>
<protein>
    <submittedName>
        <fullName evidence="1">Uncharacterized protein</fullName>
    </submittedName>
</protein>
<dbReference type="EMBL" id="CM003605">
    <property type="protein sequence ID" value="KYP70989.1"/>
    <property type="molecule type" value="Genomic_DNA"/>
</dbReference>
<accession>A0A151TV83</accession>
<keyword evidence="2" id="KW-1185">Reference proteome</keyword>
<reference evidence="1 2" key="1">
    <citation type="journal article" date="2012" name="Nat. Biotechnol.">
        <title>Draft genome sequence of pigeonpea (Cajanus cajan), an orphan legume crop of resource-poor farmers.</title>
        <authorList>
            <person name="Varshney R.K."/>
            <person name="Chen W."/>
            <person name="Li Y."/>
            <person name="Bharti A.K."/>
            <person name="Saxena R.K."/>
            <person name="Schlueter J.A."/>
            <person name="Donoghue M.T."/>
            <person name="Azam S."/>
            <person name="Fan G."/>
            <person name="Whaley A.M."/>
            <person name="Farmer A.D."/>
            <person name="Sheridan J."/>
            <person name="Iwata A."/>
            <person name="Tuteja R."/>
            <person name="Penmetsa R.V."/>
            <person name="Wu W."/>
            <person name="Upadhyaya H.D."/>
            <person name="Yang S.P."/>
            <person name="Shah T."/>
            <person name="Saxena K.B."/>
            <person name="Michael T."/>
            <person name="McCombie W.R."/>
            <person name="Yang B."/>
            <person name="Zhang G."/>
            <person name="Yang H."/>
            <person name="Wang J."/>
            <person name="Spillane C."/>
            <person name="Cook D.R."/>
            <person name="May G.D."/>
            <person name="Xu X."/>
            <person name="Jackson S.A."/>
        </authorList>
    </citation>
    <scope>NUCLEOTIDE SEQUENCE [LARGE SCALE GENOMIC DNA]</scope>
    <source>
        <strain evidence="2">cv. Asha</strain>
    </source>
</reference>
<name>A0A151TV83_CAJCA</name>
<proteinExistence type="predicted"/>
<dbReference type="Proteomes" id="UP000075243">
    <property type="component" value="Chromosome 3"/>
</dbReference>
<evidence type="ECO:0000313" key="1">
    <source>
        <dbReference type="EMBL" id="KYP70989.1"/>
    </source>
</evidence>
<gene>
    <name evidence="1" type="ORF">KK1_010232</name>
</gene>
<dbReference type="AlphaFoldDB" id="A0A151TV83"/>